<feature type="region of interest" description="Disordered" evidence="1">
    <location>
        <begin position="15"/>
        <end position="69"/>
    </location>
</feature>
<dbReference type="EMBL" id="SRLO01000033">
    <property type="protein sequence ID" value="TNN83458.1"/>
    <property type="molecule type" value="Genomic_DNA"/>
</dbReference>
<accession>A0A4Z2J1A8</accession>
<keyword evidence="3" id="KW-1185">Reference proteome</keyword>
<evidence type="ECO:0000313" key="2">
    <source>
        <dbReference type="EMBL" id="TNN83458.1"/>
    </source>
</evidence>
<organism evidence="2 3">
    <name type="scientific">Liparis tanakae</name>
    <name type="common">Tanaka's snailfish</name>
    <dbReference type="NCBI Taxonomy" id="230148"/>
    <lineage>
        <taxon>Eukaryota</taxon>
        <taxon>Metazoa</taxon>
        <taxon>Chordata</taxon>
        <taxon>Craniata</taxon>
        <taxon>Vertebrata</taxon>
        <taxon>Euteleostomi</taxon>
        <taxon>Actinopterygii</taxon>
        <taxon>Neopterygii</taxon>
        <taxon>Teleostei</taxon>
        <taxon>Neoteleostei</taxon>
        <taxon>Acanthomorphata</taxon>
        <taxon>Eupercaria</taxon>
        <taxon>Perciformes</taxon>
        <taxon>Cottioidei</taxon>
        <taxon>Cottales</taxon>
        <taxon>Liparidae</taxon>
        <taxon>Liparis</taxon>
    </lineage>
</organism>
<dbReference type="Proteomes" id="UP000314294">
    <property type="component" value="Unassembled WGS sequence"/>
</dbReference>
<evidence type="ECO:0000256" key="1">
    <source>
        <dbReference type="SAM" id="MobiDB-lite"/>
    </source>
</evidence>
<dbReference type="AlphaFoldDB" id="A0A4Z2J1A8"/>
<name>A0A4Z2J1A8_9TELE</name>
<reference evidence="2 3" key="1">
    <citation type="submission" date="2019-03" db="EMBL/GenBank/DDBJ databases">
        <title>First draft genome of Liparis tanakae, snailfish: a comprehensive survey of snailfish specific genes.</title>
        <authorList>
            <person name="Kim W."/>
            <person name="Song I."/>
            <person name="Jeong J.-H."/>
            <person name="Kim D."/>
            <person name="Kim S."/>
            <person name="Ryu S."/>
            <person name="Song J.Y."/>
            <person name="Lee S.K."/>
        </authorList>
    </citation>
    <scope>NUCLEOTIDE SEQUENCE [LARGE SCALE GENOMIC DNA]</scope>
    <source>
        <tissue evidence="2">Muscle</tissue>
    </source>
</reference>
<protein>
    <submittedName>
        <fullName evidence="2">Uncharacterized protein</fullName>
    </submittedName>
</protein>
<proteinExistence type="predicted"/>
<sequence>MISAYSVVIHHAHDGHPQVAPDAEGDAEPQARQDGDDVAPRKAKAAVAVHTHGSQPVSQKKPEMCTPVNLGEPDRLKVIRVGVSMAQWMDGGDGGRKMEEGAAGGSDMGWEGVVGIMWWKSSCSAELHLVYSSRCTSWPLRSSE</sequence>
<comment type="caution">
    <text evidence="2">The sequence shown here is derived from an EMBL/GenBank/DDBJ whole genome shotgun (WGS) entry which is preliminary data.</text>
</comment>
<feature type="compositionally biased region" description="Basic and acidic residues" evidence="1">
    <location>
        <begin position="29"/>
        <end position="40"/>
    </location>
</feature>
<evidence type="ECO:0000313" key="3">
    <source>
        <dbReference type="Proteomes" id="UP000314294"/>
    </source>
</evidence>
<gene>
    <name evidence="2" type="ORF">EYF80_006439</name>
</gene>